<name>A0A9Q3PIS7_9BASI</name>
<sequence>MCPPQPSLCIHIPAVFSPLFTTIKLLQHPRHMTLPQKPHPYTSAPPLNVLRHLPCLRRLQHPKYIPPTPIPHVHFHLSMPFCTPTKSPLLLKHLRDLTLTLPPHPYGSTHLPNPFHRL</sequence>
<proteinExistence type="predicted"/>
<dbReference type="AlphaFoldDB" id="A0A9Q3PIS7"/>
<comment type="caution">
    <text evidence="1">The sequence shown here is derived from an EMBL/GenBank/DDBJ whole genome shotgun (WGS) entry which is preliminary data.</text>
</comment>
<dbReference type="Proteomes" id="UP000765509">
    <property type="component" value="Unassembled WGS sequence"/>
</dbReference>
<protein>
    <submittedName>
        <fullName evidence="1">Uncharacterized protein</fullName>
    </submittedName>
</protein>
<keyword evidence="2" id="KW-1185">Reference proteome</keyword>
<evidence type="ECO:0000313" key="1">
    <source>
        <dbReference type="EMBL" id="MBW0561861.1"/>
    </source>
</evidence>
<accession>A0A9Q3PIS7</accession>
<evidence type="ECO:0000313" key="2">
    <source>
        <dbReference type="Proteomes" id="UP000765509"/>
    </source>
</evidence>
<reference evidence="1" key="1">
    <citation type="submission" date="2021-03" db="EMBL/GenBank/DDBJ databases">
        <title>Draft genome sequence of rust myrtle Austropuccinia psidii MF-1, a brazilian biotype.</title>
        <authorList>
            <person name="Quecine M.C."/>
            <person name="Pachon D.M.R."/>
            <person name="Bonatelli M.L."/>
            <person name="Correr F.H."/>
            <person name="Franceschini L.M."/>
            <person name="Leite T.F."/>
            <person name="Margarido G.R.A."/>
            <person name="Almeida C.A."/>
            <person name="Ferrarezi J.A."/>
            <person name="Labate C.A."/>
        </authorList>
    </citation>
    <scope>NUCLEOTIDE SEQUENCE</scope>
    <source>
        <strain evidence="1">MF-1</strain>
    </source>
</reference>
<gene>
    <name evidence="1" type="ORF">O181_101576</name>
</gene>
<organism evidence="1 2">
    <name type="scientific">Austropuccinia psidii MF-1</name>
    <dbReference type="NCBI Taxonomy" id="1389203"/>
    <lineage>
        <taxon>Eukaryota</taxon>
        <taxon>Fungi</taxon>
        <taxon>Dikarya</taxon>
        <taxon>Basidiomycota</taxon>
        <taxon>Pucciniomycotina</taxon>
        <taxon>Pucciniomycetes</taxon>
        <taxon>Pucciniales</taxon>
        <taxon>Sphaerophragmiaceae</taxon>
        <taxon>Austropuccinia</taxon>
    </lineage>
</organism>
<dbReference type="EMBL" id="AVOT02071621">
    <property type="protein sequence ID" value="MBW0561861.1"/>
    <property type="molecule type" value="Genomic_DNA"/>
</dbReference>